<evidence type="ECO:0000313" key="10">
    <source>
        <dbReference type="EMBL" id="SFF29212.1"/>
    </source>
</evidence>
<evidence type="ECO:0000256" key="3">
    <source>
        <dbReference type="ARBA" id="ARBA00022723"/>
    </source>
</evidence>
<dbReference type="SUPFAM" id="SSF54862">
    <property type="entry name" value="4Fe-4S ferredoxins"/>
    <property type="match status" value="1"/>
</dbReference>
<reference evidence="10 11" key="1">
    <citation type="submission" date="2016-10" db="EMBL/GenBank/DDBJ databases">
        <authorList>
            <person name="de Groot N.N."/>
        </authorList>
    </citation>
    <scope>NUCLEOTIDE SEQUENCE [LARGE SCALE GENOMIC DNA]</scope>
    <source>
        <strain evidence="10 11">OK461</strain>
    </source>
</reference>
<keyword evidence="2 8" id="KW-0813">Transport</keyword>
<keyword evidence="7" id="KW-0003">3Fe-4S</keyword>
<dbReference type="PROSITE" id="PS51379">
    <property type="entry name" value="4FE4S_FER_2"/>
    <property type="match status" value="1"/>
</dbReference>
<dbReference type="Gene3D" id="3.30.70.20">
    <property type="match status" value="1"/>
</dbReference>
<protein>
    <recommendedName>
        <fullName evidence="8">Ferredoxin</fullName>
    </recommendedName>
</protein>
<keyword evidence="6 8" id="KW-0411">Iron-sulfur</keyword>
<dbReference type="InterPro" id="IPR001080">
    <property type="entry name" value="3Fe4S_ferredoxin"/>
</dbReference>
<dbReference type="RefSeq" id="WP_075028013.1">
    <property type="nucleotide sequence ID" value="NZ_FONR01000005.1"/>
</dbReference>
<evidence type="ECO:0000256" key="4">
    <source>
        <dbReference type="ARBA" id="ARBA00022982"/>
    </source>
</evidence>
<dbReference type="InterPro" id="IPR017896">
    <property type="entry name" value="4Fe4S_Fe-S-bd"/>
</dbReference>
<dbReference type="Proteomes" id="UP000181942">
    <property type="component" value="Unassembled WGS sequence"/>
</dbReference>
<dbReference type="OrthoDB" id="9803319at2"/>
<dbReference type="PANTHER" id="PTHR36923:SF3">
    <property type="entry name" value="FERREDOXIN"/>
    <property type="match status" value="1"/>
</dbReference>
<evidence type="ECO:0000256" key="8">
    <source>
        <dbReference type="RuleBase" id="RU368020"/>
    </source>
</evidence>
<feature type="domain" description="4Fe-4S ferredoxin-type" evidence="9">
    <location>
        <begin position="1"/>
        <end position="29"/>
    </location>
</feature>
<dbReference type="PANTHER" id="PTHR36923">
    <property type="entry name" value="FERREDOXIN"/>
    <property type="match status" value="1"/>
</dbReference>
<dbReference type="GO" id="GO:0051538">
    <property type="term" value="F:3 iron, 4 sulfur cluster binding"/>
    <property type="evidence" value="ECO:0007669"/>
    <property type="project" value="UniProtKB-KW"/>
</dbReference>
<evidence type="ECO:0000256" key="6">
    <source>
        <dbReference type="ARBA" id="ARBA00023014"/>
    </source>
</evidence>
<comment type="function">
    <text evidence="8">Ferredoxins are iron-sulfur proteins that transfer electrons in a wide variety of metabolic reactions.</text>
</comment>
<name>A0A1I2HHP1_9ACTN</name>
<sequence>MKAKVDEDRCRGHGVCWSLCPEVFDLTDDGYAVVLTPEVPAGFEDTVRTAMGSCPERAITLD</sequence>
<dbReference type="EMBL" id="FONR01000005">
    <property type="protein sequence ID" value="SFF29212.1"/>
    <property type="molecule type" value="Genomic_DNA"/>
</dbReference>
<dbReference type="PRINTS" id="PR00352">
    <property type="entry name" value="3FE4SFRDOXIN"/>
</dbReference>
<keyword evidence="3 8" id="KW-0479">Metal-binding</keyword>
<keyword evidence="4 8" id="KW-0249">Electron transport</keyword>
<keyword evidence="5 8" id="KW-0408">Iron</keyword>
<gene>
    <name evidence="10" type="ORF">SAMN02787118_105170</name>
</gene>
<evidence type="ECO:0000313" key="11">
    <source>
        <dbReference type="Proteomes" id="UP000181942"/>
    </source>
</evidence>
<comment type="cofactor">
    <cofactor evidence="1">
        <name>[3Fe-4S] cluster</name>
        <dbReference type="ChEBI" id="CHEBI:21137"/>
    </cofactor>
</comment>
<dbReference type="AlphaFoldDB" id="A0A1I2HHP1"/>
<evidence type="ECO:0000259" key="9">
    <source>
        <dbReference type="PROSITE" id="PS51379"/>
    </source>
</evidence>
<dbReference type="InterPro" id="IPR051269">
    <property type="entry name" value="Fe-S_cluster_ET"/>
</dbReference>
<dbReference type="Pfam" id="PF13459">
    <property type="entry name" value="Fer4_15"/>
    <property type="match status" value="1"/>
</dbReference>
<dbReference type="GO" id="GO:0009055">
    <property type="term" value="F:electron transfer activity"/>
    <property type="evidence" value="ECO:0007669"/>
    <property type="project" value="UniProtKB-UniRule"/>
</dbReference>
<accession>A0A1I2HHP1</accession>
<evidence type="ECO:0000256" key="1">
    <source>
        <dbReference type="ARBA" id="ARBA00001927"/>
    </source>
</evidence>
<organism evidence="10 11">
    <name type="scientific">Streptomyces mirabilis</name>
    <dbReference type="NCBI Taxonomy" id="68239"/>
    <lineage>
        <taxon>Bacteria</taxon>
        <taxon>Bacillati</taxon>
        <taxon>Actinomycetota</taxon>
        <taxon>Actinomycetes</taxon>
        <taxon>Kitasatosporales</taxon>
        <taxon>Streptomycetaceae</taxon>
        <taxon>Streptomyces</taxon>
    </lineage>
</organism>
<evidence type="ECO:0000256" key="7">
    <source>
        <dbReference type="ARBA" id="ARBA00023291"/>
    </source>
</evidence>
<evidence type="ECO:0000256" key="5">
    <source>
        <dbReference type="ARBA" id="ARBA00023004"/>
    </source>
</evidence>
<evidence type="ECO:0000256" key="2">
    <source>
        <dbReference type="ARBA" id="ARBA00022448"/>
    </source>
</evidence>
<proteinExistence type="predicted"/>
<dbReference type="GO" id="GO:0005506">
    <property type="term" value="F:iron ion binding"/>
    <property type="evidence" value="ECO:0007669"/>
    <property type="project" value="UniProtKB-UniRule"/>
</dbReference>